<dbReference type="EMBL" id="RZNC01000003">
    <property type="protein sequence ID" value="RWZ61578.1"/>
    <property type="molecule type" value="Genomic_DNA"/>
</dbReference>
<dbReference type="Pfam" id="PF00294">
    <property type="entry name" value="PfkB"/>
    <property type="match status" value="1"/>
</dbReference>
<evidence type="ECO:0000256" key="8">
    <source>
        <dbReference type="ARBA" id="ARBA00023277"/>
    </source>
</evidence>
<keyword evidence="6 10" id="KW-0067">ATP-binding</keyword>
<dbReference type="PANTHER" id="PTHR46969">
    <property type="entry name" value="BIFUNCTIONAL PROTEIN HLDE"/>
    <property type="match status" value="1"/>
</dbReference>
<dbReference type="EC" id="2.7.1.167" evidence="10"/>
<dbReference type="InterPro" id="IPR011914">
    <property type="entry name" value="RfaE_dom_II"/>
</dbReference>
<dbReference type="GO" id="GO:0005524">
    <property type="term" value="F:ATP binding"/>
    <property type="evidence" value="ECO:0007669"/>
    <property type="project" value="UniProtKB-UniRule"/>
</dbReference>
<dbReference type="Proteomes" id="UP000288603">
    <property type="component" value="Unassembled WGS sequence"/>
</dbReference>
<comment type="catalytic activity">
    <reaction evidence="10">
        <text>D-glycero-beta-D-manno-heptose 7-phosphate + ATP = D-glycero-beta-D-manno-heptose 1,7-bisphosphate + ADP + H(+)</text>
        <dbReference type="Rhea" id="RHEA:27473"/>
        <dbReference type="ChEBI" id="CHEBI:15378"/>
        <dbReference type="ChEBI" id="CHEBI:30616"/>
        <dbReference type="ChEBI" id="CHEBI:60204"/>
        <dbReference type="ChEBI" id="CHEBI:60208"/>
        <dbReference type="ChEBI" id="CHEBI:456216"/>
        <dbReference type="EC" id="2.7.1.167"/>
    </reaction>
</comment>
<dbReference type="InterPro" id="IPR014729">
    <property type="entry name" value="Rossmann-like_a/b/a_fold"/>
</dbReference>
<dbReference type="InterPro" id="IPR029056">
    <property type="entry name" value="Ribokinase-like"/>
</dbReference>
<dbReference type="UniPathway" id="UPA00958"/>
<comment type="function">
    <text evidence="10">Catalyzes the phosphorylation of D-glycero-D-manno-heptose 7-phosphate at the C-1 position to selectively form D-glycero-beta-D-manno-heptose-1,7-bisphosphate.</text>
</comment>
<dbReference type="GO" id="GO:0009244">
    <property type="term" value="P:lipopolysaccharide core region biosynthetic process"/>
    <property type="evidence" value="ECO:0007669"/>
    <property type="project" value="UniProtKB-UniPathway"/>
</dbReference>
<gene>
    <name evidence="13" type="primary">rfaE2</name>
    <name evidence="10" type="synonym">hldE</name>
    <name evidence="13" type="ORF">ELQ92_11450</name>
</gene>
<dbReference type="GO" id="GO:0005829">
    <property type="term" value="C:cytosol"/>
    <property type="evidence" value="ECO:0007669"/>
    <property type="project" value="TreeGrafter"/>
</dbReference>
<dbReference type="Pfam" id="PF01467">
    <property type="entry name" value="CTP_transf_like"/>
    <property type="match status" value="1"/>
</dbReference>
<dbReference type="NCBIfam" id="TIGR00125">
    <property type="entry name" value="cyt_tran_rel"/>
    <property type="match status" value="1"/>
</dbReference>
<organism evidence="13 14">
    <name type="scientific">Labedella populi</name>
    <dbReference type="NCBI Taxonomy" id="2498850"/>
    <lineage>
        <taxon>Bacteria</taxon>
        <taxon>Bacillati</taxon>
        <taxon>Actinomycetota</taxon>
        <taxon>Actinomycetes</taxon>
        <taxon>Micrococcales</taxon>
        <taxon>Microbacteriaceae</taxon>
        <taxon>Labedella</taxon>
    </lineage>
</organism>
<comment type="subunit">
    <text evidence="10">Homodimer.</text>
</comment>
<comment type="similarity">
    <text evidence="10">In the C-terminal section; belongs to the cytidylyltransferase family.</text>
</comment>
<dbReference type="GO" id="GO:0097171">
    <property type="term" value="P:ADP-L-glycero-beta-D-manno-heptose biosynthetic process"/>
    <property type="evidence" value="ECO:0007669"/>
    <property type="project" value="UniProtKB-UniPathway"/>
</dbReference>
<dbReference type="PANTHER" id="PTHR46969:SF1">
    <property type="entry name" value="BIFUNCTIONAL PROTEIN HLDE"/>
    <property type="match status" value="1"/>
</dbReference>
<feature type="domain" description="Carbohydrate kinase PfkB" evidence="11">
    <location>
        <begin position="59"/>
        <end position="336"/>
    </location>
</feature>
<dbReference type="Gene3D" id="3.40.1190.20">
    <property type="match status" value="1"/>
</dbReference>
<keyword evidence="8 10" id="KW-0119">Carbohydrate metabolism</keyword>
<dbReference type="GO" id="GO:0033786">
    <property type="term" value="F:heptose-1-phosphate adenylyltransferase activity"/>
    <property type="evidence" value="ECO:0007669"/>
    <property type="project" value="UniProtKB-UniRule"/>
</dbReference>
<dbReference type="UniPathway" id="UPA00356">
    <property type="reaction ID" value="UER00437"/>
</dbReference>
<proteinExistence type="inferred from homology"/>
<protein>
    <recommendedName>
        <fullName evidence="10">Bifunctional protein HldE</fullName>
    </recommendedName>
    <domain>
        <recommendedName>
            <fullName evidence="10">D-beta-D-heptose 7-phosphate kinase</fullName>
            <ecNumber evidence="10">2.7.1.167</ecNumber>
        </recommendedName>
        <alternativeName>
            <fullName evidence="10">D-beta-D-heptose 7-phosphotransferase</fullName>
        </alternativeName>
        <alternativeName>
            <fullName evidence="10">D-glycero-beta-D-manno-heptose-7-phosphate kinase</fullName>
        </alternativeName>
    </domain>
    <domain>
        <recommendedName>
            <fullName evidence="10">D-beta-D-heptose 1-phosphate adenylyltransferase</fullName>
            <ecNumber evidence="10">2.7.7.70</ecNumber>
        </recommendedName>
        <alternativeName>
            <fullName evidence="10">D-glycero-beta-D-manno-heptose 1-phosphate adenylyltransferase</fullName>
        </alternativeName>
    </domain>
</protein>
<feature type="region of interest" description="Ribokinase" evidence="10">
    <location>
        <begin position="1"/>
        <end position="345"/>
    </location>
</feature>
<evidence type="ECO:0000256" key="4">
    <source>
        <dbReference type="ARBA" id="ARBA00022741"/>
    </source>
</evidence>
<feature type="domain" description="Cytidyltransferase-like" evidence="12">
    <location>
        <begin position="372"/>
        <end position="466"/>
    </location>
</feature>
<sequence>MTGAGTPSAADAGRAIEGLPARIREAAPVVVVIGDLMLDRWWRGGSGRLSREAPAPVVDLVDRSDAPGGAANTAMNLAALGARVRLVGATGDDDAGERLRDVLATAGVDVSGVVLRPGRSTVMKTRIMADDQVLVRVDEGDVGVPTSEDEERLARAAVRALEGADALVVCDYGAATLHGAVRSRLAAATADGPRILTVVDAHDLAPWAALSPDVVTPNEAEAALLLRRSRSWPGVGPDRVGSFAAAADDLLSLSGARAVVVTLDRDGTIALTRDGEPFATLAHPAAEKFASGAGDTFTAALTAALASGATLPVATVVAQHAADVVVGRFGTAVCSTTDLQARVSLDGPVAIGADELAQRLAEERGDGRRIVFTNGCFDVLHRGHTSYLRQAKALGDVLVVAINSDESVRRLKGPERPINTAADRASVLASLECVDLVTVFETDTPIPLLESLTPDVYVKGGDYSPEMLTETPVVRGYGGEVRIVDYVPSHSTTSMVERIRSRREDPVS</sequence>
<keyword evidence="7 10" id="KW-0511">Multifunctional enzyme</keyword>
<keyword evidence="14" id="KW-1185">Reference proteome</keyword>
<keyword evidence="5 10" id="KW-0418">Kinase</keyword>
<dbReference type="HAMAP" id="MF_01603">
    <property type="entry name" value="HldE"/>
    <property type="match status" value="1"/>
</dbReference>
<dbReference type="InterPro" id="IPR002173">
    <property type="entry name" value="Carboh/pur_kinase_PfkB_CS"/>
</dbReference>
<evidence type="ECO:0000256" key="7">
    <source>
        <dbReference type="ARBA" id="ARBA00023268"/>
    </source>
</evidence>
<comment type="catalytic activity">
    <reaction evidence="9 10">
        <text>D-glycero-beta-D-manno-heptose 1-phosphate + ATP + H(+) = ADP-D-glycero-beta-D-manno-heptose + diphosphate</text>
        <dbReference type="Rhea" id="RHEA:27465"/>
        <dbReference type="ChEBI" id="CHEBI:15378"/>
        <dbReference type="ChEBI" id="CHEBI:30616"/>
        <dbReference type="ChEBI" id="CHEBI:33019"/>
        <dbReference type="ChEBI" id="CHEBI:59967"/>
        <dbReference type="ChEBI" id="CHEBI:61593"/>
        <dbReference type="EC" id="2.7.7.70"/>
    </reaction>
</comment>
<dbReference type="Gene3D" id="3.40.50.620">
    <property type="entry name" value="HUPs"/>
    <property type="match status" value="1"/>
</dbReference>
<comment type="caution">
    <text evidence="13">The sequence shown here is derived from an EMBL/GenBank/DDBJ whole genome shotgun (WGS) entry which is preliminary data.</text>
</comment>
<accession>A0A3S4DXI4</accession>
<comment type="pathway">
    <text evidence="10">Nucleotide-sugar biosynthesis; ADP-L-glycero-beta-D-manno-heptose biosynthesis; ADP-L-glycero-beta-D-manno-heptose from D-glycero-beta-D-manno-heptose 7-phosphate: step 1/4.</text>
</comment>
<evidence type="ECO:0000313" key="14">
    <source>
        <dbReference type="Proteomes" id="UP000288603"/>
    </source>
</evidence>
<evidence type="ECO:0000256" key="10">
    <source>
        <dbReference type="HAMAP-Rule" id="MF_01603"/>
    </source>
</evidence>
<keyword evidence="2 10" id="KW-0808">Transferase</keyword>
<evidence type="ECO:0000256" key="3">
    <source>
        <dbReference type="ARBA" id="ARBA00022695"/>
    </source>
</evidence>
<keyword evidence="3 10" id="KW-0548">Nucleotidyltransferase</keyword>
<evidence type="ECO:0000259" key="11">
    <source>
        <dbReference type="Pfam" id="PF00294"/>
    </source>
</evidence>
<comment type="pathway">
    <text evidence="10">Nucleotide-sugar biosynthesis; ADP-L-glycero-beta-D-manno-heptose biosynthesis; ADP-L-glycero-beta-D-manno-heptose from D-glycero-beta-D-manno-heptose 7-phosphate: step 3/4.</text>
</comment>
<feature type="binding site" evidence="10">
    <location>
        <begin position="218"/>
        <end position="221"/>
    </location>
    <ligand>
        <name>ATP</name>
        <dbReference type="ChEBI" id="CHEBI:30616"/>
    </ligand>
</feature>
<comment type="pathway">
    <text evidence="1">Bacterial outer membrane biogenesis; LPS core biosynthesis.</text>
</comment>
<dbReference type="GO" id="GO:0016773">
    <property type="term" value="F:phosphotransferase activity, alcohol group as acceptor"/>
    <property type="evidence" value="ECO:0007669"/>
    <property type="project" value="InterPro"/>
</dbReference>
<dbReference type="AlphaFoldDB" id="A0A3S4DXI4"/>
<dbReference type="NCBIfam" id="TIGR02199">
    <property type="entry name" value="rfaE_dom_II"/>
    <property type="match status" value="1"/>
</dbReference>
<comment type="function">
    <text evidence="10">Catalyzes the ADP transfer from ATP to D-glycero-beta-D-manno-heptose 1-phosphate, yielding ADP-D-glycero-beta-D-manno-heptose.</text>
</comment>
<dbReference type="OrthoDB" id="9802794at2"/>
<feature type="region of interest" description="Cytidylyltransferase" evidence="10">
    <location>
        <begin position="372"/>
        <end position="508"/>
    </location>
</feature>
<evidence type="ECO:0000256" key="9">
    <source>
        <dbReference type="ARBA" id="ARBA00047428"/>
    </source>
</evidence>
<feature type="active site" evidence="10">
    <location>
        <position position="295"/>
    </location>
</feature>
<dbReference type="InterPro" id="IPR004821">
    <property type="entry name" value="Cyt_trans-like"/>
</dbReference>
<reference evidence="13 14" key="1">
    <citation type="submission" date="2018-12" db="EMBL/GenBank/DDBJ databases">
        <authorList>
            <person name="Li F."/>
        </authorList>
    </citation>
    <scope>NUCLEOTIDE SEQUENCE [LARGE SCALE GENOMIC DNA]</scope>
    <source>
        <strain evidence="13 14">8H24J-4-2</strain>
    </source>
</reference>
<evidence type="ECO:0000259" key="12">
    <source>
        <dbReference type="Pfam" id="PF01467"/>
    </source>
</evidence>
<dbReference type="EC" id="2.7.7.70" evidence="10"/>
<name>A0A3S4DXI4_9MICO</name>
<dbReference type="PROSITE" id="PS00583">
    <property type="entry name" value="PFKB_KINASES_1"/>
    <property type="match status" value="1"/>
</dbReference>
<keyword evidence="4 10" id="KW-0547">Nucleotide-binding</keyword>
<comment type="similarity">
    <text evidence="10">In the N-terminal section; belongs to the carbohydrate kinase PfkB family.</text>
</comment>
<dbReference type="InterPro" id="IPR011611">
    <property type="entry name" value="PfkB_dom"/>
</dbReference>
<evidence type="ECO:0000256" key="5">
    <source>
        <dbReference type="ARBA" id="ARBA00022777"/>
    </source>
</evidence>
<dbReference type="InterPro" id="IPR023030">
    <property type="entry name" value="Bifunc_HldE"/>
</dbReference>
<evidence type="ECO:0000256" key="1">
    <source>
        <dbReference type="ARBA" id="ARBA00004713"/>
    </source>
</evidence>
<evidence type="ECO:0000256" key="2">
    <source>
        <dbReference type="ARBA" id="ARBA00022679"/>
    </source>
</evidence>
<dbReference type="GO" id="GO:0033785">
    <property type="term" value="F:heptose 7-phosphate kinase activity"/>
    <property type="evidence" value="ECO:0007669"/>
    <property type="project" value="UniProtKB-UniRule"/>
</dbReference>
<dbReference type="SUPFAM" id="SSF52374">
    <property type="entry name" value="Nucleotidylyl transferase"/>
    <property type="match status" value="1"/>
</dbReference>
<evidence type="ECO:0000313" key="13">
    <source>
        <dbReference type="EMBL" id="RWZ61578.1"/>
    </source>
</evidence>
<dbReference type="SUPFAM" id="SSF53613">
    <property type="entry name" value="Ribokinase-like"/>
    <property type="match status" value="1"/>
</dbReference>
<evidence type="ECO:0000256" key="6">
    <source>
        <dbReference type="ARBA" id="ARBA00022840"/>
    </source>
</evidence>